<feature type="compositionally biased region" description="Basic residues" evidence="1">
    <location>
        <begin position="1"/>
        <end position="12"/>
    </location>
</feature>
<dbReference type="Proteomes" id="UP000265520">
    <property type="component" value="Unassembled WGS sequence"/>
</dbReference>
<keyword evidence="3" id="KW-1185">Reference proteome</keyword>
<protein>
    <submittedName>
        <fullName evidence="2">Uncharacterized protein</fullName>
    </submittedName>
</protein>
<comment type="caution">
    <text evidence="2">The sequence shown here is derived from an EMBL/GenBank/DDBJ whole genome shotgun (WGS) entry which is preliminary data.</text>
</comment>
<proteinExistence type="predicted"/>
<evidence type="ECO:0000313" key="2">
    <source>
        <dbReference type="EMBL" id="MCI94614.1"/>
    </source>
</evidence>
<sequence length="46" mass="4970">QLKGNRATRRVTGRPSSSKRADPSYSVTIAVSYRESLADGVLCLTT</sequence>
<evidence type="ECO:0000313" key="3">
    <source>
        <dbReference type="Proteomes" id="UP000265520"/>
    </source>
</evidence>
<dbReference type="AlphaFoldDB" id="A0A392W1S3"/>
<name>A0A392W1S3_9FABA</name>
<accession>A0A392W1S3</accession>
<feature type="region of interest" description="Disordered" evidence="1">
    <location>
        <begin position="1"/>
        <end position="24"/>
    </location>
</feature>
<evidence type="ECO:0000256" key="1">
    <source>
        <dbReference type="SAM" id="MobiDB-lite"/>
    </source>
</evidence>
<reference evidence="2 3" key="1">
    <citation type="journal article" date="2018" name="Front. Plant Sci.">
        <title>Red Clover (Trifolium pratense) and Zigzag Clover (T. medium) - A Picture of Genomic Similarities and Differences.</title>
        <authorList>
            <person name="Dluhosova J."/>
            <person name="Istvanek J."/>
            <person name="Nedelnik J."/>
            <person name="Repkova J."/>
        </authorList>
    </citation>
    <scope>NUCLEOTIDE SEQUENCE [LARGE SCALE GENOMIC DNA]</scope>
    <source>
        <strain evidence="3">cv. 10/8</strain>
        <tissue evidence="2">Leaf</tissue>
    </source>
</reference>
<organism evidence="2 3">
    <name type="scientific">Trifolium medium</name>
    <dbReference type="NCBI Taxonomy" id="97028"/>
    <lineage>
        <taxon>Eukaryota</taxon>
        <taxon>Viridiplantae</taxon>
        <taxon>Streptophyta</taxon>
        <taxon>Embryophyta</taxon>
        <taxon>Tracheophyta</taxon>
        <taxon>Spermatophyta</taxon>
        <taxon>Magnoliopsida</taxon>
        <taxon>eudicotyledons</taxon>
        <taxon>Gunneridae</taxon>
        <taxon>Pentapetalae</taxon>
        <taxon>rosids</taxon>
        <taxon>fabids</taxon>
        <taxon>Fabales</taxon>
        <taxon>Fabaceae</taxon>
        <taxon>Papilionoideae</taxon>
        <taxon>50 kb inversion clade</taxon>
        <taxon>NPAAA clade</taxon>
        <taxon>Hologalegina</taxon>
        <taxon>IRL clade</taxon>
        <taxon>Trifolieae</taxon>
        <taxon>Trifolium</taxon>
    </lineage>
</organism>
<dbReference type="EMBL" id="LXQA011361466">
    <property type="protein sequence ID" value="MCI94614.1"/>
    <property type="molecule type" value="Genomic_DNA"/>
</dbReference>
<feature type="non-terminal residue" evidence="2">
    <location>
        <position position="1"/>
    </location>
</feature>